<reference evidence="1 2" key="1">
    <citation type="submission" date="2019-07" db="EMBL/GenBank/DDBJ databases">
        <title>Draft genome for Aliikangiella sp. M105.</title>
        <authorList>
            <person name="Wang G."/>
        </authorList>
    </citation>
    <scope>NUCLEOTIDE SEQUENCE [LARGE SCALE GENOMIC DNA]</scope>
    <source>
        <strain evidence="1 2">M105</strain>
    </source>
</reference>
<evidence type="ECO:0000313" key="1">
    <source>
        <dbReference type="EMBL" id="TQV88272.1"/>
    </source>
</evidence>
<dbReference type="AlphaFoldDB" id="A0A545UFL8"/>
<dbReference type="EMBL" id="VIKS01000004">
    <property type="protein sequence ID" value="TQV88272.1"/>
    <property type="molecule type" value="Genomic_DNA"/>
</dbReference>
<dbReference type="Proteomes" id="UP000315439">
    <property type="component" value="Unassembled WGS sequence"/>
</dbReference>
<organism evidence="1 2">
    <name type="scientific">Aliikangiella coralliicola</name>
    <dbReference type="NCBI Taxonomy" id="2592383"/>
    <lineage>
        <taxon>Bacteria</taxon>
        <taxon>Pseudomonadati</taxon>
        <taxon>Pseudomonadota</taxon>
        <taxon>Gammaproteobacteria</taxon>
        <taxon>Oceanospirillales</taxon>
        <taxon>Pleioneaceae</taxon>
        <taxon>Aliikangiella</taxon>
    </lineage>
</organism>
<proteinExistence type="predicted"/>
<dbReference type="RefSeq" id="WP_142892780.1">
    <property type="nucleotide sequence ID" value="NZ_ML660162.1"/>
</dbReference>
<dbReference type="OrthoDB" id="6446737at2"/>
<dbReference type="SUPFAM" id="SSF52038">
    <property type="entry name" value="Barstar-related"/>
    <property type="match status" value="1"/>
</dbReference>
<evidence type="ECO:0000313" key="2">
    <source>
        <dbReference type="Proteomes" id="UP000315439"/>
    </source>
</evidence>
<keyword evidence="2" id="KW-1185">Reference proteome</keyword>
<gene>
    <name evidence="1" type="ORF">FLL46_07020</name>
</gene>
<protein>
    <submittedName>
        <fullName evidence="1">Uncharacterized protein</fullName>
    </submittedName>
</protein>
<sequence>MKPTWSKLNHHEKYLQLHKNRILFCSNDRATKKEQTGKEFFLDGLYIEDIPSFYLSLGEAINGENGYFGTCLDSLNDCIGGGFGVTRPFEVHIINGEGVEKSLNDVAWARMCFENKLRCFDDVDCTYDDLIEIGVFDEMDLKGASYFKAIERVFNDSNVPIKLYD</sequence>
<dbReference type="InterPro" id="IPR035905">
    <property type="entry name" value="Barstar-like_sf"/>
</dbReference>
<comment type="caution">
    <text evidence="1">The sequence shown here is derived from an EMBL/GenBank/DDBJ whole genome shotgun (WGS) entry which is preliminary data.</text>
</comment>
<accession>A0A545UFL8</accession>
<dbReference type="Gene3D" id="3.30.370.10">
    <property type="entry name" value="Barstar-like"/>
    <property type="match status" value="1"/>
</dbReference>
<name>A0A545UFL8_9GAMM</name>